<dbReference type="InterPro" id="IPR037138">
    <property type="entry name" value="His_deacetylse_dom_sf"/>
</dbReference>
<dbReference type="InterPro" id="IPR000286">
    <property type="entry name" value="HDACs"/>
</dbReference>
<dbReference type="GO" id="GO:0000118">
    <property type="term" value="C:histone deacetylase complex"/>
    <property type="evidence" value="ECO:0007669"/>
    <property type="project" value="TreeGrafter"/>
</dbReference>
<evidence type="ECO:0000256" key="1">
    <source>
        <dbReference type="SAM" id="MobiDB-lite"/>
    </source>
</evidence>
<dbReference type="GO" id="GO:0040029">
    <property type="term" value="P:epigenetic regulation of gene expression"/>
    <property type="evidence" value="ECO:0007669"/>
    <property type="project" value="TreeGrafter"/>
</dbReference>
<evidence type="ECO:0000313" key="3">
    <source>
        <dbReference type="EMBL" id="GLC55859.1"/>
    </source>
</evidence>
<dbReference type="PANTHER" id="PTHR10625:SF31">
    <property type="entry name" value="HISTONE DEACETYLASE DOMAIN-CONTAINING PROTEIN"/>
    <property type="match status" value="1"/>
</dbReference>
<keyword evidence="4" id="KW-1185">Reference proteome</keyword>
<dbReference type="Pfam" id="PF00850">
    <property type="entry name" value="Hist_deacetyl"/>
    <property type="match status" value="1"/>
</dbReference>
<name>A0A9W6F4G5_9CHLO</name>
<gene>
    <name evidence="3" type="primary">PLEST010020</name>
    <name evidence="3" type="ORF">PLESTB_001036600</name>
</gene>
<proteinExistence type="predicted"/>
<protein>
    <recommendedName>
        <fullName evidence="2">Histone deacetylase domain-containing protein</fullName>
    </recommendedName>
</protein>
<dbReference type="PANTHER" id="PTHR10625">
    <property type="entry name" value="HISTONE DEACETYLASE HDAC1-RELATED"/>
    <property type="match status" value="1"/>
</dbReference>
<organism evidence="3 4">
    <name type="scientific">Pleodorina starrii</name>
    <dbReference type="NCBI Taxonomy" id="330485"/>
    <lineage>
        <taxon>Eukaryota</taxon>
        <taxon>Viridiplantae</taxon>
        <taxon>Chlorophyta</taxon>
        <taxon>core chlorophytes</taxon>
        <taxon>Chlorophyceae</taxon>
        <taxon>CS clade</taxon>
        <taxon>Chlamydomonadales</taxon>
        <taxon>Volvocaceae</taxon>
        <taxon>Pleodorina</taxon>
    </lineage>
</organism>
<dbReference type="EMBL" id="BRXU01000014">
    <property type="protein sequence ID" value="GLC55859.1"/>
    <property type="molecule type" value="Genomic_DNA"/>
</dbReference>
<dbReference type="PRINTS" id="PR01270">
    <property type="entry name" value="HDASUPER"/>
</dbReference>
<dbReference type="GO" id="GO:0004407">
    <property type="term" value="F:histone deacetylase activity"/>
    <property type="evidence" value="ECO:0007669"/>
    <property type="project" value="TreeGrafter"/>
</dbReference>
<reference evidence="3 4" key="1">
    <citation type="journal article" date="2023" name="Commun. Biol.">
        <title>Reorganization of the ancestral sex-determining regions during the evolution of trioecy in Pleodorina starrii.</title>
        <authorList>
            <person name="Takahashi K."/>
            <person name="Suzuki S."/>
            <person name="Kawai-Toyooka H."/>
            <person name="Yamamoto K."/>
            <person name="Hamaji T."/>
            <person name="Ootsuki R."/>
            <person name="Yamaguchi H."/>
            <person name="Kawachi M."/>
            <person name="Higashiyama T."/>
            <person name="Nozaki H."/>
        </authorList>
    </citation>
    <scope>NUCLEOTIDE SEQUENCE [LARGE SCALE GENOMIC DNA]</scope>
    <source>
        <strain evidence="3 4">NIES-4479</strain>
    </source>
</reference>
<comment type="caution">
    <text evidence="3">The sequence shown here is derived from an EMBL/GenBank/DDBJ whole genome shotgun (WGS) entry which is preliminary data.</text>
</comment>
<evidence type="ECO:0000313" key="4">
    <source>
        <dbReference type="Proteomes" id="UP001165080"/>
    </source>
</evidence>
<accession>A0A9W6F4G5</accession>
<dbReference type="GO" id="GO:0005737">
    <property type="term" value="C:cytoplasm"/>
    <property type="evidence" value="ECO:0007669"/>
    <property type="project" value="TreeGrafter"/>
</dbReference>
<dbReference type="CDD" id="cd09996">
    <property type="entry name" value="HDAC_classII_1"/>
    <property type="match status" value="1"/>
</dbReference>
<dbReference type="InterPro" id="IPR023696">
    <property type="entry name" value="Ureohydrolase_dom_sf"/>
</dbReference>
<sequence>MAAAPAQTGYLYHETYFWHNAGHVQSFTNNIEAWRHWENPETKRRFHNLVAVSGLLDKLKHLRPRPATDEELARVHCPEYIRRVKEMSDDDSKGHHTAGDVATFAPGGYHIAALAAGGAIVAVEAVLRGEVRNAYALVRPPGHHAEADRGMGFCIFNNVAVAAAHALSQQHHGLARVAIVDFDVHHGNGTQHMFESDPRIMFISLHQDSNYPLRSGYMTETGEGAGEGTSLNLPLPPGSGSGAYRAAFNRLVLPALETFRPQLLLVSAGYDASYMDNLAAMILSSEDFGWMMGQLVDAAERLCGGRLVALHEGGYSELYVPFCGLAALEALSGEKTDVQDPWLHEVQSWGYQELQPHQEAVLTAAEGLLLPKLRGAVERLEQQERQQRVDKLQQQQQEEEGEEEEEEKH</sequence>
<evidence type="ECO:0000259" key="2">
    <source>
        <dbReference type="Pfam" id="PF00850"/>
    </source>
</evidence>
<dbReference type="InterPro" id="IPR023801">
    <property type="entry name" value="His_deacetylse_dom"/>
</dbReference>
<feature type="compositionally biased region" description="Acidic residues" evidence="1">
    <location>
        <begin position="397"/>
        <end position="409"/>
    </location>
</feature>
<feature type="region of interest" description="Disordered" evidence="1">
    <location>
        <begin position="384"/>
        <end position="409"/>
    </location>
</feature>
<dbReference type="Proteomes" id="UP001165080">
    <property type="component" value="Unassembled WGS sequence"/>
</dbReference>
<feature type="domain" description="Histone deacetylase" evidence="2">
    <location>
        <begin position="36"/>
        <end position="321"/>
    </location>
</feature>
<dbReference type="SUPFAM" id="SSF52768">
    <property type="entry name" value="Arginase/deacetylase"/>
    <property type="match status" value="1"/>
</dbReference>
<dbReference type="Gene3D" id="3.40.800.20">
    <property type="entry name" value="Histone deacetylase domain"/>
    <property type="match status" value="1"/>
</dbReference>
<dbReference type="AlphaFoldDB" id="A0A9W6F4G5"/>